<reference evidence="2" key="1">
    <citation type="submission" date="2020-10" db="EMBL/GenBank/DDBJ databases">
        <authorList>
            <person name="Gilroy R."/>
        </authorList>
    </citation>
    <scope>NUCLEOTIDE SEQUENCE</scope>
    <source>
        <strain evidence="2">23406</strain>
    </source>
</reference>
<evidence type="ECO:0000259" key="1">
    <source>
        <dbReference type="Pfam" id="PF01368"/>
    </source>
</evidence>
<dbReference type="Pfam" id="PF01368">
    <property type="entry name" value="DHH"/>
    <property type="match status" value="1"/>
</dbReference>
<dbReference type="InterPro" id="IPR051319">
    <property type="entry name" value="Oligoribo/pAp-PDE_c-di-AMP_PDE"/>
</dbReference>
<organism evidence="2 3">
    <name type="scientific">Candidatus Stercoripulliclostridium merdipullorum</name>
    <dbReference type="NCBI Taxonomy" id="2840952"/>
    <lineage>
        <taxon>Bacteria</taxon>
        <taxon>Bacillati</taxon>
        <taxon>Bacillota</taxon>
        <taxon>Clostridia</taxon>
        <taxon>Eubacteriales</taxon>
        <taxon>Candidatus Stercoripulliclostridium</taxon>
    </lineage>
</organism>
<gene>
    <name evidence="2" type="ORF">IAB14_03020</name>
</gene>
<dbReference type="Gene3D" id="3.10.310.30">
    <property type="match status" value="1"/>
</dbReference>
<dbReference type="PANTHER" id="PTHR47618:SF1">
    <property type="entry name" value="BIFUNCTIONAL OLIGORIBONUCLEASE AND PAP PHOSPHATASE NRNA"/>
    <property type="match status" value="1"/>
</dbReference>
<dbReference type="AlphaFoldDB" id="A0A9D1SXV1"/>
<proteinExistence type="predicted"/>
<comment type="caution">
    <text evidence="2">The sequence shown here is derived from an EMBL/GenBank/DDBJ whole genome shotgun (WGS) entry which is preliminary data.</text>
</comment>
<dbReference type="PANTHER" id="PTHR47618">
    <property type="entry name" value="BIFUNCTIONAL OLIGORIBONUCLEASE AND PAP PHOSPHATASE NRNA"/>
    <property type="match status" value="1"/>
</dbReference>
<protein>
    <submittedName>
        <fullName evidence="2">DHH family phosphoesterase</fullName>
    </submittedName>
</protein>
<accession>A0A9D1SXV1</accession>
<evidence type="ECO:0000313" key="2">
    <source>
        <dbReference type="EMBL" id="HIV00071.1"/>
    </source>
</evidence>
<feature type="domain" description="DDH" evidence="1">
    <location>
        <begin position="15"/>
        <end position="158"/>
    </location>
</feature>
<dbReference type="EMBL" id="DVOH01000022">
    <property type="protein sequence ID" value="HIV00071.1"/>
    <property type="molecule type" value="Genomic_DNA"/>
</dbReference>
<dbReference type="Proteomes" id="UP000886891">
    <property type="component" value="Unassembled WGS sequence"/>
</dbReference>
<reference evidence="2" key="2">
    <citation type="journal article" date="2021" name="PeerJ">
        <title>Extensive microbial diversity within the chicken gut microbiome revealed by metagenomics and culture.</title>
        <authorList>
            <person name="Gilroy R."/>
            <person name="Ravi A."/>
            <person name="Getino M."/>
            <person name="Pursley I."/>
            <person name="Horton D.L."/>
            <person name="Alikhan N.F."/>
            <person name="Baker D."/>
            <person name="Gharbi K."/>
            <person name="Hall N."/>
            <person name="Watson M."/>
            <person name="Adriaenssens E.M."/>
            <person name="Foster-Nyarko E."/>
            <person name="Jarju S."/>
            <person name="Secka A."/>
            <person name="Antonio M."/>
            <person name="Oren A."/>
            <person name="Chaudhuri R.R."/>
            <person name="La Ragione R."/>
            <person name="Hildebrand F."/>
            <person name="Pallen M.J."/>
        </authorList>
    </citation>
    <scope>NUCLEOTIDE SEQUENCE</scope>
    <source>
        <strain evidence="2">23406</strain>
    </source>
</reference>
<dbReference type="InterPro" id="IPR001667">
    <property type="entry name" value="DDH_dom"/>
</dbReference>
<dbReference type="InterPro" id="IPR038763">
    <property type="entry name" value="DHH_sf"/>
</dbReference>
<dbReference type="Gene3D" id="3.90.1640.10">
    <property type="entry name" value="inorganic pyrophosphatase (n-terminal core)"/>
    <property type="match status" value="1"/>
</dbReference>
<evidence type="ECO:0000313" key="3">
    <source>
        <dbReference type="Proteomes" id="UP000886891"/>
    </source>
</evidence>
<dbReference type="SUPFAM" id="SSF64182">
    <property type="entry name" value="DHH phosphoesterases"/>
    <property type="match status" value="1"/>
</dbReference>
<sequence length="323" mass="35504">MYERFAKKIHAIETVAVFMHINPDGDCVGSALAMYGFLKNLGKQVDVFMEEGHCYSDGLSFFPYLEVINASERKQYDLGIAVDCGSASRLGSGCYKRFMRCDQHFCIDHHQSGELFTLPEDTILEPKAASTTQILFKIFRETAPEAIDTAVATLLFAGLVTDSGALTFSSATPETYRVAASLCETGIDRYDIIRRLTKDTAKKVFMLSAKVLERTEFYADDRIGLIYFSEELFRLTGTAQKDTEGIINRVIDVIPVCLALSVVEATPGTFKIGIRSKNGVNSAAFAGLFGGGGHVAASGCRLYGTYEEVHDRLIAAAIEFLNR</sequence>
<name>A0A9D1SXV1_9FIRM</name>